<feature type="repeat" description="WD" evidence="4">
    <location>
        <begin position="67"/>
        <end position="109"/>
    </location>
</feature>
<evidence type="ECO:0000256" key="4">
    <source>
        <dbReference type="PROSITE-ProRule" id="PRU00221"/>
    </source>
</evidence>
<dbReference type="AlphaFoldDB" id="A0A8S3ZR51"/>
<feature type="non-terminal residue" evidence="5">
    <location>
        <position position="1"/>
    </location>
</feature>
<feature type="non-terminal residue" evidence="5">
    <location>
        <position position="245"/>
    </location>
</feature>
<dbReference type="PANTHER" id="PTHR22889:SF0">
    <property type="entry name" value="WD REPEAT-CONTAINING PROTEIN 89"/>
    <property type="match status" value="1"/>
</dbReference>
<keyword evidence="2 4" id="KW-0853">WD repeat</keyword>
<evidence type="ECO:0000256" key="2">
    <source>
        <dbReference type="ARBA" id="ARBA00022574"/>
    </source>
</evidence>
<dbReference type="Gene3D" id="2.130.10.10">
    <property type="entry name" value="YVTN repeat-like/Quinoprotein amine dehydrogenase"/>
    <property type="match status" value="1"/>
</dbReference>
<dbReference type="InterPro" id="IPR015943">
    <property type="entry name" value="WD40/YVTN_repeat-like_dom_sf"/>
</dbReference>
<dbReference type="PANTHER" id="PTHR22889">
    <property type="entry name" value="WD REPEAT-CONTAINING PROTEIN 89"/>
    <property type="match status" value="1"/>
</dbReference>
<comment type="caution">
    <text evidence="5">The sequence shown here is derived from an EMBL/GenBank/DDBJ whole genome shotgun (WGS) entry which is preliminary data.</text>
</comment>
<dbReference type="EMBL" id="CAJHNH020003915">
    <property type="protein sequence ID" value="CAG5130260.1"/>
    <property type="molecule type" value="Genomic_DNA"/>
</dbReference>
<gene>
    <name evidence="5" type="ORF">CUNI_LOCUS15818</name>
</gene>
<evidence type="ECO:0000313" key="6">
    <source>
        <dbReference type="Proteomes" id="UP000678393"/>
    </source>
</evidence>
<dbReference type="InterPro" id="IPR039328">
    <property type="entry name" value="WDR89"/>
</dbReference>
<keyword evidence="6" id="KW-1185">Reference proteome</keyword>
<sequence length="245" mass="26869">METSLLKALENLHLADKSAVQISNPEEDYVLDLAVQNGSDDPLLAAVCSNFTVQLMSRNRLTHISTISGHVDTITKVHFGKTDCNLVYTSSKDKTARCWDIRVSNTKEVQLFKAPSAVEAELLSLDISHSDRLLCAGTEQAGTDSYLLFWDTRQNSLLGCYNECHQDDVTQVCFQPGSDRYLASGSADGLVCTFDLTETEEDDALQITSNAGSDVARVGWCGSNNNCVYAVTSDNVFHVWDALEV</sequence>
<dbReference type="SMART" id="SM00320">
    <property type="entry name" value="WD40"/>
    <property type="match status" value="5"/>
</dbReference>
<dbReference type="InterPro" id="IPR001680">
    <property type="entry name" value="WD40_rpt"/>
</dbReference>
<dbReference type="PROSITE" id="PS50082">
    <property type="entry name" value="WD_REPEATS_2"/>
    <property type="match status" value="1"/>
</dbReference>
<dbReference type="InterPro" id="IPR036322">
    <property type="entry name" value="WD40_repeat_dom_sf"/>
</dbReference>
<evidence type="ECO:0000256" key="1">
    <source>
        <dbReference type="ARBA" id="ARBA00021125"/>
    </source>
</evidence>
<evidence type="ECO:0000256" key="3">
    <source>
        <dbReference type="ARBA" id="ARBA00022737"/>
    </source>
</evidence>
<proteinExistence type="predicted"/>
<protein>
    <recommendedName>
        <fullName evidence="1">WD repeat-containing protein 89</fullName>
    </recommendedName>
</protein>
<name>A0A8S3ZR51_9EUPU</name>
<dbReference type="Proteomes" id="UP000678393">
    <property type="component" value="Unassembled WGS sequence"/>
</dbReference>
<dbReference type="OrthoDB" id="25131at2759"/>
<keyword evidence="3" id="KW-0677">Repeat</keyword>
<dbReference type="Pfam" id="PF00400">
    <property type="entry name" value="WD40"/>
    <property type="match status" value="2"/>
</dbReference>
<reference evidence="5" key="1">
    <citation type="submission" date="2021-04" db="EMBL/GenBank/DDBJ databases">
        <authorList>
            <consortium name="Molecular Ecology Group"/>
        </authorList>
    </citation>
    <scope>NUCLEOTIDE SEQUENCE</scope>
</reference>
<organism evidence="5 6">
    <name type="scientific">Candidula unifasciata</name>
    <dbReference type="NCBI Taxonomy" id="100452"/>
    <lineage>
        <taxon>Eukaryota</taxon>
        <taxon>Metazoa</taxon>
        <taxon>Spiralia</taxon>
        <taxon>Lophotrochozoa</taxon>
        <taxon>Mollusca</taxon>
        <taxon>Gastropoda</taxon>
        <taxon>Heterobranchia</taxon>
        <taxon>Euthyneura</taxon>
        <taxon>Panpulmonata</taxon>
        <taxon>Eupulmonata</taxon>
        <taxon>Stylommatophora</taxon>
        <taxon>Helicina</taxon>
        <taxon>Helicoidea</taxon>
        <taxon>Geomitridae</taxon>
        <taxon>Candidula</taxon>
    </lineage>
</organism>
<evidence type="ECO:0000313" key="5">
    <source>
        <dbReference type="EMBL" id="CAG5130260.1"/>
    </source>
</evidence>
<accession>A0A8S3ZR51</accession>
<dbReference type="SUPFAM" id="SSF50978">
    <property type="entry name" value="WD40 repeat-like"/>
    <property type="match status" value="1"/>
</dbReference>